<dbReference type="SUPFAM" id="SSF53056">
    <property type="entry name" value="beta-carbonic anhydrase, cab"/>
    <property type="match status" value="1"/>
</dbReference>
<dbReference type="EC" id="4.2.1.1" evidence="3"/>
<dbReference type="CDD" id="cd00883">
    <property type="entry name" value="beta_CA_cladeA"/>
    <property type="match status" value="1"/>
</dbReference>
<feature type="transmembrane region" description="Helical" evidence="10">
    <location>
        <begin position="21"/>
        <end position="38"/>
    </location>
</feature>
<feature type="transmembrane region" description="Helical" evidence="10">
    <location>
        <begin position="92"/>
        <end position="110"/>
    </location>
</feature>
<dbReference type="PANTHER" id="PTHR11814">
    <property type="entry name" value="SULFATE TRANSPORTER"/>
    <property type="match status" value="1"/>
</dbReference>
<reference evidence="12 13" key="1">
    <citation type="submission" date="2023-05" db="EMBL/GenBank/DDBJ databases">
        <authorList>
            <person name="Zhang X."/>
        </authorList>
    </citation>
    <scope>NUCLEOTIDE SEQUENCE [LARGE SCALE GENOMIC DNA]</scope>
    <source>
        <strain evidence="12 13">DM2B3-1</strain>
    </source>
</reference>
<keyword evidence="7 10" id="KW-0472">Membrane</keyword>
<accession>A0ABT7CS66</accession>
<evidence type="ECO:0000259" key="11">
    <source>
        <dbReference type="Pfam" id="PF00916"/>
    </source>
</evidence>
<dbReference type="InterPro" id="IPR001902">
    <property type="entry name" value="SLC26A/SulP_fam"/>
</dbReference>
<sequence>MKNNQAGAPDLFAHFRDDFRSGLVVFLVALPLCLGIALASGAPLFSGVLSGIIGGLVVGSLSGSSLSISGPAAGLTVIVLSGIHRVDNHFETFLLAVVIAGILQIILGFLRAGVISLFFPSAVIRGMLAAIGIILILKQIPHALGDDKDAEGEFEFFQLDGENTLTEIANAIGDPQFGAVLISIVSIVALLSWDILGKRIRSLQFIPASLVVVLVGTMLNIIFSVYIPALALQPLHMVSLPVIKGLQDVPNLLVFPDFSQIANPKVYITAITIAIVASLETLLNIEATDKLDPLKRRTPANRELKAQGVGNLVAGLIGGIPVTSVIVRSSTNILSGAKSKLSAIIHGVLLLLSVLFFARFMNYIPLASLAVILIFVGYKLAKWEIFQEMYKLGLSQFLPFVVTVVAVIFTDLLIGIGIGMIVGIFFILRENLKTSYFLTTKINQKNRHIHIDLSEHVSFLNKASIAEILENLPDDSTVEIDGTKSTFIDHDVLEVIKDFRETAKAKNITLGFVNQINRTYNIKLPENHNHEHNHVQNTYQQLLVNNKKWVAEKLNMDPDFFEDMAKGQQPRFFFISCSDSRVHPNEITGTQPGEMFIHRNVANLVVNTDLNFMSVLQYAVEVLKVEHIIVCGHYGCGGVKAALENTYHGLIDKWLLNIKDVYRLHRAELDAITELDEKFKRMVELNIREQVYNIHKTSVVQKAWSSNARLRVHGWVYDIREGIVKDLQIRPEDIFHEYGHIYKLDFKEEENSGQ</sequence>
<keyword evidence="8" id="KW-0456">Lyase</keyword>
<proteinExistence type="inferred from homology"/>
<evidence type="ECO:0000256" key="5">
    <source>
        <dbReference type="ARBA" id="ARBA00022833"/>
    </source>
</evidence>
<evidence type="ECO:0000256" key="3">
    <source>
        <dbReference type="ARBA" id="ARBA00012925"/>
    </source>
</evidence>
<dbReference type="InterPro" id="IPR001765">
    <property type="entry name" value="Carbonic_anhydrase"/>
</dbReference>
<evidence type="ECO:0000256" key="9">
    <source>
        <dbReference type="ARBA" id="ARBA00048348"/>
    </source>
</evidence>
<evidence type="ECO:0000313" key="12">
    <source>
        <dbReference type="EMBL" id="MDJ1495815.1"/>
    </source>
</evidence>
<evidence type="ECO:0000256" key="1">
    <source>
        <dbReference type="ARBA" id="ARBA00004141"/>
    </source>
</evidence>
<dbReference type="Pfam" id="PF00484">
    <property type="entry name" value="Pro_CA"/>
    <property type="match status" value="1"/>
</dbReference>
<feature type="transmembrane region" description="Helical" evidence="10">
    <location>
        <begin position="401"/>
        <end position="428"/>
    </location>
</feature>
<keyword evidence="13" id="KW-1185">Reference proteome</keyword>
<gene>
    <name evidence="12" type="ORF">QNI19_22965</name>
</gene>
<dbReference type="Pfam" id="PF00916">
    <property type="entry name" value="Sulfate_transp"/>
    <property type="match status" value="1"/>
</dbReference>
<name>A0ABT7CS66_9BACT</name>
<evidence type="ECO:0000313" key="13">
    <source>
        <dbReference type="Proteomes" id="UP001228581"/>
    </source>
</evidence>
<evidence type="ECO:0000256" key="7">
    <source>
        <dbReference type="ARBA" id="ARBA00023136"/>
    </source>
</evidence>
<organism evidence="12 13">
    <name type="scientific">Xanthocytophaga flava</name>
    <dbReference type="NCBI Taxonomy" id="3048013"/>
    <lineage>
        <taxon>Bacteria</taxon>
        <taxon>Pseudomonadati</taxon>
        <taxon>Bacteroidota</taxon>
        <taxon>Cytophagia</taxon>
        <taxon>Cytophagales</taxon>
        <taxon>Rhodocytophagaceae</taxon>
        <taxon>Xanthocytophaga</taxon>
    </lineage>
</organism>
<evidence type="ECO:0000256" key="6">
    <source>
        <dbReference type="ARBA" id="ARBA00022989"/>
    </source>
</evidence>
<dbReference type="Gene3D" id="3.40.1050.10">
    <property type="entry name" value="Carbonic anhydrase"/>
    <property type="match status" value="1"/>
</dbReference>
<dbReference type="PROSITE" id="PS00705">
    <property type="entry name" value="PROK_CO2_ANHYDRASE_2"/>
    <property type="match status" value="1"/>
</dbReference>
<dbReference type="SMART" id="SM00947">
    <property type="entry name" value="Pro_CA"/>
    <property type="match status" value="1"/>
</dbReference>
<dbReference type="InterPro" id="IPR015892">
    <property type="entry name" value="Carbonic_anhydrase_CS"/>
</dbReference>
<protein>
    <recommendedName>
        <fullName evidence="3">carbonic anhydrase</fullName>
        <ecNumber evidence="3">4.2.1.1</ecNumber>
    </recommendedName>
</protein>
<evidence type="ECO:0000256" key="2">
    <source>
        <dbReference type="ARBA" id="ARBA00006217"/>
    </source>
</evidence>
<feature type="transmembrane region" description="Helical" evidence="10">
    <location>
        <begin position="266"/>
        <end position="287"/>
    </location>
</feature>
<dbReference type="InterPro" id="IPR036874">
    <property type="entry name" value="Carbonic_anhydrase_sf"/>
</dbReference>
<comment type="catalytic activity">
    <reaction evidence="9">
        <text>hydrogencarbonate + H(+) = CO2 + H2O</text>
        <dbReference type="Rhea" id="RHEA:10748"/>
        <dbReference type="ChEBI" id="CHEBI:15377"/>
        <dbReference type="ChEBI" id="CHEBI:15378"/>
        <dbReference type="ChEBI" id="CHEBI:16526"/>
        <dbReference type="ChEBI" id="CHEBI:17544"/>
        <dbReference type="EC" id="4.2.1.1"/>
    </reaction>
</comment>
<dbReference type="EMBL" id="JASJOT010000017">
    <property type="protein sequence ID" value="MDJ1495815.1"/>
    <property type="molecule type" value="Genomic_DNA"/>
</dbReference>
<evidence type="ECO:0000256" key="8">
    <source>
        <dbReference type="ARBA" id="ARBA00023239"/>
    </source>
</evidence>
<dbReference type="PROSITE" id="PS00704">
    <property type="entry name" value="PROK_CO2_ANHYDRASE_1"/>
    <property type="match status" value="1"/>
</dbReference>
<keyword evidence="6 10" id="KW-1133">Transmembrane helix</keyword>
<keyword evidence="5" id="KW-0862">Zinc</keyword>
<keyword evidence="4 10" id="KW-0812">Transmembrane</keyword>
<dbReference type="Proteomes" id="UP001228581">
    <property type="component" value="Unassembled WGS sequence"/>
</dbReference>
<feature type="transmembrane region" description="Helical" evidence="10">
    <location>
        <begin position="339"/>
        <end position="358"/>
    </location>
</feature>
<comment type="caution">
    <text evidence="12">The sequence shown here is derived from an EMBL/GenBank/DDBJ whole genome shotgun (WGS) entry which is preliminary data.</text>
</comment>
<dbReference type="InterPro" id="IPR011547">
    <property type="entry name" value="SLC26A/SulP_dom"/>
</dbReference>
<feature type="domain" description="SLC26A/SulP transporter" evidence="11">
    <location>
        <begin position="15"/>
        <end position="402"/>
    </location>
</feature>
<dbReference type="RefSeq" id="WP_314000157.1">
    <property type="nucleotide sequence ID" value="NZ_JASJOR010000020.1"/>
</dbReference>
<feature type="transmembrane region" description="Helical" evidence="10">
    <location>
        <begin position="177"/>
        <end position="196"/>
    </location>
</feature>
<evidence type="ECO:0000256" key="10">
    <source>
        <dbReference type="SAM" id="Phobius"/>
    </source>
</evidence>
<feature type="transmembrane region" description="Helical" evidence="10">
    <location>
        <begin position="208"/>
        <end position="231"/>
    </location>
</feature>
<comment type="subcellular location">
    <subcellularLocation>
        <location evidence="1">Membrane</location>
        <topology evidence="1">Multi-pass membrane protein</topology>
    </subcellularLocation>
</comment>
<feature type="transmembrane region" description="Helical" evidence="10">
    <location>
        <begin position="68"/>
        <end position="86"/>
    </location>
</feature>
<comment type="similarity">
    <text evidence="2">Belongs to the beta-class carbonic anhydrase family.</text>
</comment>
<evidence type="ECO:0000256" key="4">
    <source>
        <dbReference type="ARBA" id="ARBA00022692"/>
    </source>
</evidence>
<feature type="transmembrane region" description="Helical" evidence="10">
    <location>
        <begin position="308"/>
        <end position="327"/>
    </location>
</feature>